<name>A0ABT3YBF2_9HYPH</name>
<evidence type="ECO:0000256" key="1">
    <source>
        <dbReference type="SAM" id="Phobius"/>
    </source>
</evidence>
<dbReference type="Pfam" id="PF06835">
    <property type="entry name" value="LptC"/>
    <property type="match status" value="1"/>
</dbReference>
<keyword evidence="1" id="KW-0472">Membrane</keyword>
<reference evidence="2" key="1">
    <citation type="submission" date="2022-10" db="EMBL/GenBank/DDBJ databases">
        <title>Hoeflea sp. J2-29, isolated from marine algae.</title>
        <authorList>
            <person name="Kristyanto S."/>
            <person name="Kim J.M."/>
            <person name="Jeon C.O."/>
        </authorList>
    </citation>
    <scope>NUCLEOTIDE SEQUENCE</scope>
    <source>
        <strain evidence="2">J2-29</strain>
    </source>
</reference>
<keyword evidence="1" id="KW-0812">Transmembrane</keyword>
<dbReference type="EMBL" id="JAOVZQ010000001">
    <property type="protein sequence ID" value="MCY0093200.1"/>
    <property type="molecule type" value="Genomic_DNA"/>
</dbReference>
<proteinExistence type="predicted"/>
<comment type="caution">
    <text evidence="2">The sequence shown here is derived from an EMBL/GenBank/DDBJ whole genome shotgun (WGS) entry which is preliminary data.</text>
</comment>
<protein>
    <submittedName>
        <fullName evidence="2">LPS export ABC transporter periplasmic protein LptC</fullName>
    </submittedName>
</protein>
<organism evidence="2 3">
    <name type="scientific">Hoeflea ulvae</name>
    <dbReference type="NCBI Taxonomy" id="2983764"/>
    <lineage>
        <taxon>Bacteria</taxon>
        <taxon>Pseudomonadati</taxon>
        <taxon>Pseudomonadota</taxon>
        <taxon>Alphaproteobacteria</taxon>
        <taxon>Hyphomicrobiales</taxon>
        <taxon>Rhizobiaceae</taxon>
        <taxon>Hoeflea</taxon>
    </lineage>
</organism>
<keyword evidence="1" id="KW-1133">Transmembrane helix</keyword>
<accession>A0ABT3YBF2</accession>
<sequence length="226" mass="24344">MTTSTMPEMPAEQNYAGRSHAEYRRARAHSRHVRLLKILLPLLAALVIVAFAVVSWIDSVSIEGVGIESVTLRDGKLVMQNPVMSGQGSDARPYSMRALRAIQDLTATDVIVLEEIVADLPISNGDMAVLNAASGVYNRTAETLKFDEAFTVTSEDGLSVEMQSADIDLANGALVTTEPVSISSSEASVVAQSMEMQDKGRVIIFHDKVRMTIKPTALKPKDGAAN</sequence>
<dbReference type="Proteomes" id="UP001081283">
    <property type="component" value="Unassembled WGS sequence"/>
</dbReference>
<gene>
    <name evidence="2" type="primary">lptC</name>
    <name evidence="2" type="ORF">OEG82_04010</name>
</gene>
<feature type="transmembrane region" description="Helical" evidence="1">
    <location>
        <begin position="35"/>
        <end position="57"/>
    </location>
</feature>
<keyword evidence="3" id="KW-1185">Reference proteome</keyword>
<dbReference type="RefSeq" id="WP_267611179.1">
    <property type="nucleotide sequence ID" value="NZ_JAOVZQ010000001.1"/>
</dbReference>
<evidence type="ECO:0000313" key="2">
    <source>
        <dbReference type="EMBL" id="MCY0093200.1"/>
    </source>
</evidence>
<dbReference type="InterPro" id="IPR010664">
    <property type="entry name" value="LipoPS_assembly_LptC-rel"/>
</dbReference>
<evidence type="ECO:0000313" key="3">
    <source>
        <dbReference type="Proteomes" id="UP001081283"/>
    </source>
</evidence>